<proteinExistence type="predicted"/>
<keyword evidence="1" id="KW-0472">Membrane</keyword>
<accession>A0A177KLX3</accession>
<gene>
    <name evidence="2" type="ORF">AWH48_07355</name>
</gene>
<organism evidence="2 3">
    <name type="scientific">Domibacillus aminovorans</name>
    <dbReference type="NCBI Taxonomy" id="29332"/>
    <lineage>
        <taxon>Bacteria</taxon>
        <taxon>Bacillati</taxon>
        <taxon>Bacillota</taxon>
        <taxon>Bacilli</taxon>
        <taxon>Bacillales</taxon>
        <taxon>Bacillaceae</taxon>
        <taxon>Domibacillus</taxon>
    </lineage>
</organism>
<dbReference type="EMBL" id="LQWZ01000033">
    <property type="protein sequence ID" value="OAH54410.1"/>
    <property type="molecule type" value="Genomic_DNA"/>
</dbReference>
<dbReference type="AlphaFoldDB" id="A0A177KLX3"/>
<name>A0A177KLX3_9BACI</name>
<evidence type="ECO:0000313" key="2">
    <source>
        <dbReference type="EMBL" id="OAH54410.1"/>
    </source>
</evidence>
<dbReference type="Proteomes" id="UP000077271">
    <property type="component" value="Unassembled WGS sequence"/>
</dbReference>
<reference evidence="2 3" key="1">
    <citation type="submission" date="2016-01" db="EMBL/GenBank/DDBJ databases">
        <title>Investigation of taxonomic status of Bacillus aminovorans.</title>
        <authorList>
            <person name="Verma A."/>
            <person name="Pal Y."/>
            <person name="Krishnamurthi S."/>
        </authorList>
    </citation>
    <scope>NUCLEOTIDE SEQUENCE [LARGE SCALE GENOMIC DNA]</scope>
    <source>
        <strain evidence="2 3">DSM 4337</strain>
    </source>
</reference>
<sequence>MEGCEGLKRVIQCAVLMAIAIITYWLYLNQVGAVPFLLLSIFFFYKAYEAYRERSKKHKVGQRIDHSAASTGKKTEIIT</sequence>
<feature type="transmembrane region" description="Helical" evidence="1">
    <location>
        <begin position="7"/>
        <end position="27"/>
    </location>
</feature>
<evidence type="ECO:0000313" key="3">
    <source>
        <dbReference type="Proteomes" id="UP000077271"/>
    </source>
</evidence>
<keyword evidence="1" id="KW-0812">Transmembrane</keyword>
<protein>
    <submittedName>
        <fullName evidence="2">Uncharacterized protein</fullName>
    </submittedName>
</protein>
<evidence type="ECO:0000256" key="1">
    <source>
        <dbReference type="SAM" id="Phobius"/>
    </source>
</evidence>
<feature type="transmembrane region" description="Helical" evidence="1">
    <location>
        <begin position="33"/>
        <end position="51"/>
    </location>
</feature>
<comment type="caution">
    <text evidence="2">The sequence shown here is derived from an EMBL/GenBank/DDBJ whole genome shotgun (WGS) entry which is preliminary data.</text>
</comment>
<keyword evidence="1" id="KW-1133">Transmembrane helix</keyword>